<gene>
    <name evidence="2" type="ORF">ALQ30_04645</name>
</gene>
<evidence type="ECO:0000256" key="1">
    <source>
        <dbReference type="SAM" id="Phobius"/>
    </source>
</evidence>
<dbReference type="InterPro" id="IPR025245">
    <property type="entry name" value="DUF4197"/>
</dbReference>
<keyword evidence="1" id="KW-0472">Membrane</keyword>
<reference evidence="2 3" key="1">
    <citation type="submission" date="2018-08" db="EMBL/GenBank/DDBJ databases">
        <title>Recombination of ecologically and evolutionarily significant loci maintains genetic cohesion in the Pseudomonas syringae species complex.</title>
        <authorList>
            <person name="Dillon M."/>
            <person name="Thakur S."/>
            <person name="Almeida R.N.D."/>
            <person name="Weir B.S."/>
            <person name="Guttman D.S."/>
        </authorList>
    </citation>
    <scope>NUCLEOTIDE SEQUENCE [LARGE SCALE GENOMIC DNA]</scope>
    <source>
        <strain evidence="2 3">ICMP 3706</strain>
    </source>
</reference>
<organism evidence="2 3">
    <name type="scientific">Pseudomonas syringae pv. persicae</name>
    <dbReference type="NCBI Taxonomy" id="237306"/>
    <lineage>
        <taxon>Bacteria</taxon>
        <taxon>Pseudomonadati</taxon>
        <taxon>Pseudomonadota</taxon>
        <taxon>Gammaproteobacteria</taxon>
        <taxon>Pseudomonadales</taxon>
        <taxon>Pseudomonadaceae</taxon>
        <taxon>Pseudomonas</taxon>
    </lineage>
</organism>
<keyword evidence="1" id="KW-0812">Transmembrane</keyword>
<feature type="transmembrane region" description="Helical" evidence="1">
    <location>
        <begin position="62"/>
        <end position="84"/>
    </location>
</feature>
<dbReference type="Pfam" id="PF13852">
    <property type="entry name" value="DUF4197"/>
    <property type="match status" value="1"/>
</dbReference>
<protein>
    <recommendedName>
        <fullName evidence="4">DUF4197 domain-containing protein</fullName>
    </recommendedName>
</protein>
<dbReference type="Proteomes" id="UP000281604">
    <property type="component" value="Unassembled WGS sequence"/>
</dbReference>
<proteinExistence type="predicted"/>
<comment type="caution">
    <text evidence="2">The sequence shown here is derived from an EMBL/GenBank/DDBJ whole genome shotgun (WGS) entry which is preliminary data.</text>
</comment>
<evidence type="ECO:0000313" key="2">
    <source>
        <dbReference type="EMBL" id="RMP08010.1"/>
    </source>
</evidence>
<sequence length="287" mass="30302">MQRLSSTARFQRAVDVFVAAHRIISIGTKQHCFLSGFGWIPQVPDTLDPVPTSHKDALMPRFSFTFAGLCAGLLLSANVFALSLNDLSQSDATGGLKDALTQGAQVAVKQLGVPGGFSKNEAVRIELPGKLGQVAKKMKMLGMGAQVDQLETSMNQAAEAAVPQAQALLVDAVKKMSVTDAKAILSGGKDSATQYLNSTSREQIRAKFLPIVKKSTDQVGLAQKYNAFAGKAAAFGALDSKNANLESYVTEQALNGLFEMIAKQEESIRANPAAAATGLAKKVFGAL</sequence>
<accession>A0A3M4ANS3</accession>
<name>A0A3M4ANS3_9PSED</name>
<dbReference type="AlphaFoldDB" id="A0A3M4ANS3"/>
<evidence type="ECO:0008006" key="4">
    <source>
        <dbReference type="Google" id="ProtNLM"/>
    </source>
</evidence>
<keyword evidence="1" id="KW-1133">Transmembrane helix</keyword>
<dbReference type="EMBL" id="RBQE01000228">
    <property type="protein sequence ID" value="RMP08010.1"/>
    <property type="molecule type" value="Genomic_DNA"/>
</dbReference>
<evidence type="ECO:0000313" key="3">
    <source>
        <dbReference type="Proteomes" id="UP000281604"/>
    </source>
</evidence>